<evidence type="ECO:0000313" key="2">
    <source>
        <dbReference type="Proteomes" id="UP000265631"/>
    </source>
</evidence>
<dbReference type="Proteomes" id="UP000265631">
    <property type="component" value="Unassembled WGS sequence"/>
</dbReference>
<sequence>RDKHERASFRKPHNVLLEQQWWHTRPTFANTRSPHRRYLGSSYVATIYFAITIQVLDALKPAIAEPREPPPNLTSVALSIALPSIRRDASKSTSFAVSYALSTSSQRCSPPRIHAFPPQRPTFLKIRQSFKDFAFQTVDKNPYFSKKPFEEGTQHRARQW</sequence>
<proteinExistence type="predicted"/>
<keyword evidence="2" id="KW-1185">Reference proteome</keyword>
<reference evidence="1 2" key="1">
    <citation type="journal article" date="2018" name="PLoS Pathog.">
        <title>Evolution of structural diversity of trichothecenes, a family of toxins produced by plant pathogenic and entomopathogenic fungi.</title>
        <authorList>
            <person name="Proctor R.H."/>
            <person name="McCormick S.P."/>
            <person name="Kim H.S."/>
            <person name="Cardoza R.E."/>
            <person name="Stanley A.M."/>
            <person name="Lindo L."/>
            <person name="Kelly A."/>
            <person name="Brown D.W."/>
            <person name="Lee T."/>
            <person name="Vaughan M.M."/>
            <person name="Alexander N.J."/>
            <person name="Busman M."/>
            <person name="Gutierrez S."/>
        </authorList>
    </citation>
    <scope>NUCLEOTIDE SEQUENCE [LARGE SCALE GENOMIC DNA]</scope>
    <source>
        <strain evidence="1 2">NRRL 13405</strain>
    </source>
</reference>
<protein>
    <submittedName>
        <fullName evidence="1">Uncharacterized protein</fullName>
    </submittedName>
</protein>
<accession>A0A395MEX0</accession>
<feature type="non-terminal residue" evidence="1">
    <location>
        <position position="1"/>
    </location>
</feature>
<dbReference type="AlphaFoldDB" id="A0A395MEX0"/>
<dbReference type="EMBL" id="PXXK01000336">
    <property type="protein sequence ID" value="RFN45813.1"/>
    <property type="molecule type" value="Genomic_DNA"/>
</dbReference>
<gene>
    <name evidence="1" type="ORF">FIE12Z_9937</name>
</gene>
<evidence type="ECO:0000313" key="1">
    <source>
        <dbReference type="EMBL" id="RFN45813.1"/>
    </source>
</evidence>
<comment type="caution">
    <text evidence="1">The sequence shown here is derived from an EMBL/GenBank/DDBJ whole genome shotgun (WGS) entry which is preliminary data.</text>
</comment>
<organism evidence="1 2">
    <name type="scientific">Fusarium flagelliforme</name>
    <dbReference type="NCBI Taxonomy" id="2675880"/>
    <lineage>
        <taxon>Eukaryota</taxon>
        <taxon>Fungi</taxon>
        <taxon>Dikarya</taxon>
        <taxon>Ascomycota</taxon>
        <taxon>Pezizomycotina</taxon>
        <taxon>Sordariomycetes</taxon>
        <taxon>Hypocreomycetidae</taxon>
        <taxon>Hypocreales</taxon>
        <taxon>Nectriaceae</taxon>
        <taxon>Fusarium</taxon>
        <taxon>Fusarium incarnatum-equiseti species complex</taxon>
    </lineage>
</organism>
<name>A0A395MEX0_9HYPO</name>